<name>A0A1G7NTQ2_9PSEU</name>
<evidence type="ECO:0000256" key="1">
    <source>
        <dbReference type="SAM" id="MobiDB-lite"/>
    </source>
</evidence>
<accession>A0A1G7NTQ2</accession>
<evidence type="ECO:0000313" key="3">
    <source>
        <dbReference type="Proteomes" id="UP000199623"/>
    </source>
</evidence>
<gene>
    <name evidence="2" type="ORF">SAMN05216553_103210</name>
</gene>
<proteinExistence type="predicted"/>
<evidence type="ECO:0000313" key="2">
    <source>
        <dbReference type="EMBL" id="SDF77341.1"/>
    </source>
</evidence>
<feature type="region of interest" description="Disordered" evidence="1">
    <location>
        <begin position="549"/>
        <end position="573"/>
    </location>
</feature>
<dbReference type="OrthoDB" id="3245799at2"/>
<protein>
    <submittedName>
        <fullName evidence="2">Uncharacterized protein</fullName>
    </submittedName>
</protein>
<dbReference type="AlphaFoldDB" id="A0A1G7NTQ2"/>
<dbReference type="STRING" id="200378.SAMN05216553_103210"/>
<keyword evidence="3" id="KW-1185">Reference proteome</keyword>
<organism evidence="2 3">
    <name type="scientific">Lentzea fradiae</name>
    <dbReference type="NCBI Taxonomy" id="200378"/>
    <lineage>
        <taxon>Bacteria</taxon>
        <taxon>Bacillati</taxon>
        <taxon>Actinomycetota</taxon>
        <taxon>Actinomycetes</taxon>
        <taxon>Pseudonocardiales</taxon>
        <taxon>Pseudonocardiaceae</taxon>
        <taxon>Lentzea</taxon>
    </lineage>
</organism>
<dbReference type="RefSeq" id="WP_090047235.1">
    <property type="nucleotide sequence ID" value="NZ_FNCC01000003.1"/>
</dbReference>
<dbReference type="EMBL" id="FNCC01000003">
    <property type="protein sequence ID" value="SDF77341.1"/>
    <property type="molecule type" value="Genomic_DNA"/>
</dbReference>
<sequence length="834" mass="91660">MSFDRIEKLITANRVAELGELLMDLTPEERKQHAKDLVAFEKRHRAGERSWEHGETLALAGAGLLPNASTLTPWLVRHRFSWWRNRTETDPVDLLVEVLRHRELAWLPDLVTRVAARMPARIASRQDLLAVVLEFCGEDPPDSDEFLLHLLRFGGHARWRPGFDVLIPRLLEVTGAGSAFVDGRGWRALLLERADRQVLLDGVLSRLQQGGAAREMDGFLALHEELQVTVDETARHVRDYVAMLPGSRSTVATLAQSRLRLLDEAGRLDLGLLCEASRQVFGRGEKKLIRTQLTWLGVHAKAAPDEVVLAAAELFSHESDDLRGQAVKLVAKHLAKTTGDTRAELLVFAEQLPADLAGQLGVVTVPEETATLAPLAPSPWPEPIATLDELTREALALFAHTGRGHSDPVAVERVVEALVRFAWQDREALIEALRRVRGKNSWIFELDLFELHPDHVRRTVLTELMAVLSAASKPPAPLGPLSSEVASVRAWRKQLRRANNGPVAELLAERLREITRALAHGPLPALVSAPTERSGLLDPATLRERLAKAEAQGRQPRRRDLEQASRRLPPGTTAAEFAGLPGKAAAWLRRLLEDRTEPEVTVEELLQRRPRYWGSAEETVETCLLAVVRPGLEHPQRRLREYGEWGPMIEWWPSALPTRREVVAAHLVPHLRARTRSKGGDGPLLPMLAEAHGPAGPALHLALCYGLGAELTVNRAHAVDAALVLASRGQLDGAVLGDLLRRLLGRGDLAMNRVVPGLRDTARSGAARQVWDAVAAALPGLWSHNRVADLVELAVELAQLLRPGGEVGGLADVAARKGTSKAVVQAKRLVTALS</sequence>
<reference evidence="3" key="1">
    <citation type="submission" date="2016-10" db="EMBL/GenBank/DDBJ databases">
        <authorList>
            <person name="Varghese N."/>
            <person name="Submissions S."/>
        </authorList>
    </citation>
    <scope>NUCLEOTIDE SEQUENCE [LARGE SCALE GENOMIC DNA]</scope>
    <source>
        <strain evidence="3">CGMCC 4.3506</strain>
    </source>
</reference>
<dbReference type="Proteomes" id="UP000199623">
    <property type="component" value="Unassembled WGS sequence"/>
</dbReference>